<dbReference type="Proteomes" id="UP001060070">
    <property type="component" value="Chromosome"/>
</dbReference>
<protein>
    <recommendedName>
        <fullName evidence="3">Polymerase nucleotidyl transferase domain-containing protein</fullName>
    </recommendedName>
</protein>
<dbReference type="EMBL" id="CP088147">
    <property type="protein sequence ID" value="UTU51317.1"/>
    <property type="molecule type" value="Genomic_DNA"/>
</dbReference>
<evidence type="ECO:0008006" key="3">
    <source>
        <dbReference type="Google" id="ProtNLM"/>
    </source>
</evidence>
<name>A0AB38TAK6_9HYPH</name>
<proteinExistence type="predicted"/>
<sequence>MAVIGSVAKPLWKEVPRFSEFRRARIEVWHECSDLDLALWLDSQERLGELRRAAALALRKAFEKGTGISVADHQLDIFLIEPGTDNYLGRLCKFSQCPKGKIDCLVPGCGEIAFNKRVADFTPYDDLLAPAEGGMLYRRGVGRVRSAHDLPRTG</sequence>
<keyword evidence="2" id="KW-1185">Reference proteome</keyword>
<evidence type="ECO:0000313" key="2">
    <source>
        <dbReference type="Proteomes" id="UP001060070"/>
    </source>
</evidence>
<reference evidence="1 2" key="1">
    <citation type="journal article" date="2022" name="Microbiol. Resour. Announc.">
        <title>Complete Genome Sequence of Mesorhizobium ciceri Strain R30, a Rhizobium Used as a Commercial Inoculant for Chickpea in Argentina.</title>
        <authorList>
            <person name="Foresto E."/>
            <person name="Revale S."/>
            <person name="Primo E."/>
            <person name="Nievas F."/>
            <person name="Carezzano E."/>
            <person name="Puente M."/>
            <person name="Alzari P."/>
            <person name="Mart M."/>
            <person name="Ben-Assaya M."/>
            <person name="Mornico D."/>
            <person name="Santoro M."/>
            <person name="Mart F."/>
            <person name="Giordano W."/>
            <person name="Bogino P."/>
        </authorList>
    </citation>
    <scope>NUCLEOTIDE SEQUENCE [LARGE SCALE GENOMIC DNA]</scope>
    <source>
        <strain evidence="1 2">R30</strain>
    </source>
</reference>
<gene>
    <name evidence="1" type="ORF">LRP29_28265</name>
</gene>
<organism evidence="1 2">
    <name type="scientific">Mesorhizobium ciceri</name>
    <dbReference type="NCBI Taxonomy" id="39645"/>
    <lineage>
        <taxon>Bacteria</taxon>
        <taxon>Pseudomonadati</taxon>
        <taxon>Pseudomonadota</taxon>
        <taxon>Alphaproteobacteria</taxon>
        <taxon>Hyphomicrobiales</taxon>
        <taxon>Phyllobacteriaceae</taxon>
        <taxon>Mesorhizobium</taxon>
    </lineage>
</organism>
<accession>A0AB38TAK6</accession>
<evidence type="ECO:0000313" key="1">
    <source>
        <dbReference type="EMBL" id="UTU51317.1"/>
    </source>
</evidence>
<dbReference type="AlphaFoldDB" id="A0AB38TAK6"/>